<dbReference type="Gramene" id="C.cajan_04738.t">
    <property type="protein sequence ID" value="C.cajan_04738.t"/>
    <property type="gene ID" value="C.cajan_04738"/>
</dbReference>
<dbReference type="STRING" id="3821.A0A151TYZ7"/>
<dbReference type="InterPro" id="IPR000477">
    <property type="entry name" value="RT_dom"/>
</dbReference>
<evidence type="ECO:0000313" key="3">
    <source>
        <dbReference type="Proteomes" id="UP000075243"/>
    </source>
</evidence>
<evidence type="ECO:0000259" key="1">
    <source>
        <dbReference type="PROSITE" id="PS50878"/>
    </source>
</evidence>
<organism evidence="2 3">
    <name type="scientific">Cajanus cajan</name>
    <name type="common">Pigeon pea</name>
    <name type="synonym">Cajanus indicus</name>
    <dbReference type="NCBI Taxonomy" id="3821"/>
    <lineage>
        <taxon>Eukaryota</taxon>
        <taxon>Viridiplantae</taxon>
        <taxon>Streptophyta</taxon>
        <taxon>Embryophyta</taxon>
        <taxon>Tracheophyta</taxon>
        <taxon>Spermatophyta</taxon>
        <taxon>Magnoliopsida</taxon>
        <taxon>eudicotyledons</taxon>
        <taxon>Gunneridae</taxon>
        <taxon>Pentapetalae</taxon>
        <taxon>rosids</taxon>
        <taxon>fabids</taxon>
        <taxon>Fabales</taxon>
        <taxon>Fabaceae</taxon>
        <taxon>Papilionoideae</taxon>
        <taxon>50 kb inversion clade</taxon>
        <taxon>NPAAA clade</taxon>
        <taxon>indigoferoid/millettioid clade</taxon>
        <taxon>Phaseoleae</taxon>
        <taxon>Cajanus</taxon>
    </lineage>
</organism>
<dbReference type="PROSITE" id="PS50878">
    <property type="entry name" value="RT_POL"/>
    <property type="match status" value="1"/>
</dbReference>
<dbReference type="InterPro" id="IPR052343">
    <property type="entry name" value="Retrotransposon-Effector_Assoc"/>
</dbReference>
<dbReference type="CDD" id="cd01650">
    <property type="entry name" value="RT_nLTR_like"/>
    <property type="match status" value="1"/>
</dbReference>
<dbReference type="InterPro" id="IPR036691">
    <property type="entry name" value="Endo/exonu/phosph_ase_sf"/>
</dbReference>
<evidence type="ECO:0000313" key="2">
    <source>
        <dbReference type="EMBL" id="KYP72270.1"/>
    </source>
</evidence>
<sequence>MKCSDEFIIESELVDLPLVGRKYTWYKINGKCMSRLDRFLVSNAWLSHWPHTTQWGLSRGVSDHCAILLKNEDINWGPKPFRVLDCWRGDARYAIFVRSQWKELDVEGRAAFVLKEKLKLLKCRLRWWNQETFVEVVQRKEWRAQLCASLTLKDNLLFQKSRLNWLQAGDANSKFFHACINHRRPRLQGIDFKTMLEEDVATLILPLSNEEVKNAVSDYEGSKMEEYRPISLIGCMYKVLAKVLANRMKKVIGKVIYESQSSFFKGRLILDSVLIANEILEEAKRKKKQCLLFKVDFEKAYDSVNWEYIFFVMEKMRFPISWRRGLRQGDPLALFLYLITVEGLSSLMSKAVQEYVFTGYMVGGDVVPVSHLQYADDTILVGDATLSNGWAIKVILQLFELVAGLKVNFFKSQLLGVNVDQVWVQSLAQFLNCKVGSFPCSYLGLPLGVNPARLTTWQPVVRKVEKSYLNGRANYCPSVVGLSS</sequence>
<name>A0A151TYZ7_CAJCA</name>
<gene>
    <name evidence="2" type="ORF">KK1_004858</name>
</gene>
<dbReference type="Proteomes" id="UP000075243">
    <property type="component" value="Chromosome 2"/>
</dbReference>
<dbReference type="SUPFAM" id="SSF56219">
    <property type="entry name" value="DNase I-like"/>
    <property type="match status" value="1"/>
</dbReference>
<accession>A0A151TYZ7</accession>
<keyword evidence="3" id="KW-1185">Reference proteome</keyword>
<reference evidence="2 3" key="1">
    <citation type="journal article" date="2012" name="Nat. Biotechnol.">
        <title>Draft genome sequence of pigeonpea (Cajanus cajan), an orphan legume crop of resource-poor farmers.</title>
        <authorList>
            <person name="Varshney R.K."/>
            <person name="Chen W."/>
            <person name="Li Y."/>
            <person name="Bharti A.K."/>
            <person name="Saxena R.K."/>
            <person name="Schlueter J.A."/>
            <person name="Donoghue M.T."/>
            <person name="Azam S."/>
            <person name="Fan G."/>
            <person name="Whaley A.M."/>
            <person name="Farmer A.D."/>
            <person name="Sheridan J."/>
            <person name="Iwata A."/>
            <person name="Tuteja R."/>
            <person name="Penmetsa R.V."/>
            <person name="Wu W."/>
            <person name="Upadhyaya H.D."/>
            <person name="Yang S.P."/>
            <person name="Shah T."/>
            <person name="Saxena K.B."/>
            <person name="Michael T."/>
            <person name="McCombie W.R."/>
            <person name="Yang B."/>
            <person name="Zhang G."/>
            <person name="Yang H."/>
            <person name="Wang J."/>
            <person name="Spillane C."/>
            <person name="Cook D.R."/>
            <person name="May G.D."/>
            <person name="Xu X."/>
            <person name="Jackson S.A."/>
        </authorList>
    </citation>
    <scope>NUCLEOTIDE SEQUENCE [LARGE SCALE GENOMIC DNA]</scope>
    <source>
        <strain evidence="3">cv. Asha</strain>
    </source>
</reference>
<dbReference type="Pfam" id="PF00078">
    <property type="entry name" value="RVT_1"/>
    <property type="match status" value="1"/>
</dbReference>
<protein>
    <submittedName>
        <fullName evidence="2">Transposon TX1 uncharacterized</fullName>
    </submittedName>
</protein>
<dbReference type="Gene3D" id="3.60.10.10">
    <property type="entry name" value="Endonuclease/exonuclease/phosphatase"/>
    <property type="match status" value="1"/>
</dbReference>
<dbReference type="PANTHER" id="PTHR46890:SF48">
    <property type="entry name" value="RNA-DIRECTED DNA POLYMERASE"/>
    <property type="match status" value="1"/>
</dbReference>
<dbReference type="OMA" id="NGRANYC"/>
<feature type="domain" description="Reverse transcriptase" evidence="1">
    <location>
        <begin position="198"/>
        <end position="447"/>
    </location>
</feature>
<dbReference type="AlphaFoldDB" id="A0A151TYZ7"/>
<dbReference type="PANTHER" id="PTHR46890">
    <property type="entry name" value="NON-LTR RETROLELEMENT REVERSE TRANSCRIPTASE-LIKE PROTEIN-RELATED"/>
    <property type="match status" value="1"/>
</dbReference>
<dbReference type="EMBL" id="CM003604">
    <property type="protein sequence ID" value="KYP72270.1"/>
    <property type="molecule type" value="Genomic_DNA"/>
</dbReference>
<proteinExistence type="predicted"/>